<dbReference type="SUPFAM" id="SSF55874">
    <property type="entry name" value="ATPase domain of HSP90 chaperone/DNA topoisomerase II/histidine kinase"/>
    <property type="match status" value="1"/>
</dbReference>
<dbReference type="EC" id="2.7.13.3" evidence="2"/>
<comment type="catalytic activity">
    <reaction evidence="1">
        <text>ATP + protein L-histidine = ADP + protein N-phospho-L-histidine.</text>
        <dbReference type="EC" id="2.7.13.3"/>
    </reaction>
</comment>
<dbReference type="PANTHER" id="PTHR34220:SF7">
    <property type="entry name" value="SENSOR HISTIDINE KINASE YPDA"/>
    <property type="match status" value="1"/>
</dbReference>
<evidence type="ECO:0000313" key="6">
    <source>
        <dbReference type="Proteomes" id="UP000712157"/>
    </source>
</evidence>
<dbReference type="RefSeq" id="WP_158342393.1">
    <property type="nucleotide sequence ID" value="NZ_JAHQCW010000016.1"/>
</dbReference>
<feature type="domain" description="Histidine kinase/HSP90-like ATPase" evidence="4">
    <location>
        <begin position="133"/>
        <end position="252"/>
    </location>
</feature>
<keyword evidence="3" id="KW-0902">Two-component regulatory system</keyword>
<keyword evidence="5" id="KW-0808">Transferase</keyword>
<dbReference type="InterPro" id="IPR004358">
    <property type="entry name" value="Sig_transdc_His_kin-like_C"/>
</dbReference>
<keyword evidence="6" id="KW-1185">Reference proteome</keyword>
<evidence type="ECO:0000256" key="1">
    <source>
        <dbReference type="ARBA" id="ARBA00000085"/>
    </source>
</evidence>
<dbReference type="Proteomes" id="UP000712157">
    <property type="component" value="Unassembled WGS sequence"/>
</dbReference>
<dbReference type="EMBL" id="JAHQCW010000016">
    <property type="protein sequence ID" value="MBU9737055.1"/>
    <property type="molecule type" value="Genomic_DNA"/>
</dbReference>
<dbReference type="AlphaFoldDB" id="A0A949NI23"/>
<dbReference type="InterPro" id="IPR050640">
    <property type="entry name" value="Bact_2-comp_sensor_kinase"/>
</dbReference>
<dbReference type="GO" id="GO:0016020">
    <property type="term" value="C:membrane"/>
    <property type="evidence" value="ECO:0007669"/>
    <property type="project" value="InterPro"/>
</dbReference>
<evidence type="ECO:0000256" key="2">
    <source>
        <dbReference type="ARBA" id="ARBA00012438"/>
    </source>
</evidence>
<dbReference type="PANTHER" id="PTHR34220">
    <property type="entry name" value="SENSOR HISTIDINE KINASE YPDA"/>
    <property type="match status" value="1"/>
</dbReference>
<dbReference type="InterPro" id="IPR003594">
    <property type="entry name" value="HATPase_dom"/>
</dbReference>
<evidence type="ECO:0000313" key="5">
    <source>
        <dbReference type="EMBL" id="MBU9737055.1"/>
    </source>
</evidence>
<name>A0A949NI23_9FIRM</name>
<sequence length="257" mass="29509">MKKWRILTEERLEHIIQERLTQASREAARNYERDILMKQASIQTLQNQINPHFLYNALECIRGQALIDGSGDIAAITQALSHFFRYSISGKSDLVTLKDELENVNSYISIQKFRFRDRFRYQMMMDDEDELLLDAVLPKLTLQPVVENAIIHGFSQMTAGGELKIRILKIDRHVSVVVSDNGRGMDAETLERFTDSIRVDDLPAGERERRTGIGMQNVDRRIKLYFGEEYGLGINSCPGMGTDVELFFPFCLSVQNL</sequence>
<gene>
    <name evidence="5" type="ORF">KTH89_10925</name>
</gene>
<evidence type="ECO:0000256" key="3">
    <source>
        <dbReference type="ARBA" id="ARBA00023012"/>
    </source>
</evidence>
<dbReference type="InterPro" id="IPR010559">
    <property type="entry name" value="Sig_transdc_His_kin_internal"/>
</dbReference>
<dbReference type="Gene3D" id="3.30.565.10">
    <property type="entry name" value="Histidine kinase-like ATPase, C-terminal domain"/>
    <property type="match status" value="1"/>
</dbReference>
<dbReference type="InterPro" id="IPR036890">
    <property type="entry name" value="HATPase_C_sf"/>
</dbReference>
<dbReference type="SMART" id="SM00387">
    <property type="entry name" value="HATPase_c"/>
    <property type="match status" value="1"/>
</dbReference>
<dbReference type="GO" id="GO:0000155">
    <property type="term" value="F:phosphorelay sensor kinase activity"/>
    <property type="evidence" value="ECO:0007669"/>
    <property type="project" value="InterPro"/>
</dbReference>
<organism evidence="5 6">
    <name type="scientific">Diplocloster agilis</name>
    <dbReference type="NCBI Taxonomy" id="2850323"/>
    <lineage>
        <taxon>Bacteria</taxon>
        <taxon>Bacillati</taxon>
        <taxon>Bacillota</taxon>
        <taxon>Clostridia</taxon>
        <taxon>Lachnospirales</taxon>
        <taxon>Lachnospiraceae</taxon>
        <taxon>Diplocloster</taxon>
    </lineage>
</organism>
<evidence type="ECO:0000259" key="4">
    <source>
        <dbReference type="SMART" id="SM00387"/>
    </source>
</evidence>
<accession>A0A949NI23</accession>
<protein>
    <recommendedName>
        <fullName evidence="2">histidine kinase</fullName>
        <ecNumber evidence="2">2.7.13.3</ecNumber>
    </recommendedName>
</protein>
<dbReference type="Pfam" id="PF02518">
    <property type="entry name" value="HATPase_c"/>
    <property type="match status" value="1"/>
</dbReference>
<keyword evidence="5" id="KW-0418">Kinase</keyword>
<dbReference type="Pfam" id="PF06580">
    <property type="entry name" value="His_kinase"/>
    <property type="match status" value="1"/>
</dbReference>
<dbReference type="PRINTS" id="PR00344">
    <property type="entry name" value="BCTRLSENSOR"/>
</dbReference>
<reference evidence="5" key="1">
    <citation type="submission" date="2021-06" db="EMBL/GenBank/DDBJ databases">
        <title>Description of novel taxa of the family Lachnospiraceae.</title>
        <authorList>
            <person name="Chaplin A.V."/>
            <person name="Sokolova S.R."/>
            <person name="Pikina A.P."/>
            <person name="Korzhanova M."/>
            <person name="Belova V."/>
            <person name="Korostin D."/>
            <person name="Efimov B.A."/>
        </authorList>
    </citation>
    <scope>NUCLEOTIDE SEQUENCE</scope>
    <source>
        <strain evidence="5">ASD5720</strain>
    </source>
</reference>
<comment type="caution">
    <text evidence="5">The sequence shown here is derived from an EMBL/GenBank/DDBJ whole genome shotgun (WGS) entry which is preliminary data.</text>
</comment>
<proteinExistence type="predicted"/>